<feature type="compositionally biased region" description="Low complexity" evidence="1">
    <location>
        <begin position="107"/>
        <end position="119"/>
    </location>
</feature>
<keyword evidence="3" id="KW-1185">Reference proteome</keyword>
<feature type="compositionally biased region" description="Gly residues" evidence="1">
    <location>
        <begin position="27"/>
        <end position="38"/>
    </location>
</feature>
<feature type="region of interest" description="Disordered" evidence="1">
    <location>
        <begin position="472"/>
        <end position="494"/>
    </location>
</feature>
<reference evidence="2" key="1">
    <citation type="journal article" date="2020" name="Phytopathology">
        <title>Genome Sequence Resources of Colletotrichum truncatum, C. plurivorum, C. musicola, and C. sojae: Four Species Pathogenic to Soybean (Glycine max).</title>
        <authorList>
            <person name="Rogerio F."/>
            <person name="Boufleur T.R."/>
            <person name="Ciampi-Guillardi M."/>
            <person name="Sukno S.A."/>
            <person name="Thon M.R."/>
            <person name="Massola Junior N.S."/>
            <person name="Baroncelli R."/>
        </authorList>
    </citation>
    <scope>NUCLEOTIDE SEQUENCE</scope>
    <source>
        <strain evidence="2">LFN00145</strain>
    </source>
</reference>
<dbReference type="AlphaFoldDB" id="A0A8H6KUH0"/>
<feature type="region of interest" description="Disordered" evidence="1">
    <location>
        <begin position="159"/>
        <end position="189"/>
    </location>
</feature>
<feature type="compositionally biased region" description="Low complexity" evidence="1">
    <location>
        <begin position="484"/>
        <end position="494"/>
    </location>
</feature>
<evidence type="ECO:0000256" key="1">
    <source>
        <dbReference type="SAM" id="MobiDB-lite"/>
    </source>
</evidence>
<gene>
    <name evidence="2" type="ORF">CPLU01_02780</name>
</gene>
<dbReference type="Proteomes" id="UP000654918">
    <property type="component" value="Unassembled WGS sequence"/>
</dbReference>
<feature type="compositionally biased region" description="Polar residues" evidence="1">
    <location>
        <begin position="159"/>
        <end position="178"/>
    </location>
</feature>
<proteinExistence type="predicted"/>
<accession>A0A8H6KUH0</accession>
<comment type="caution">
    <text evidence="2">The sequence shown here is derived from an EMBL/GenBank/DDBJ whole genome shotgun (WGS) entry which is preliminary data.</text>
</comment>
<feature type="region of interest" description="Disordered" evidence="1">
    <location>
        <begin position="100"/>
        <end position="145"/>
    </location>
</feature>
<name>A0A8H6KUH0_9PEZI</name>
<evidence type="ECO:0000313" key="3">
    <source>
        <dbReference type="Proteomes" id="UP000654918"/>
    </source>
</evidence>
<feature type="region of interest" description="Disordered" evidence="1">
    <location>
        <begin position="17"/>
        <end position="41"/>
    </location>
</feature>
<sequence length="494" mass="52384">MNITPEQLEFAKQLQQEFRNGRPSARGGRGGFRGGGGMNAAAAPRIQSYPSPAFRSPMTRTPIQNTGHSNYTLNRTAGTPTPTNPSLEAWLNIDQAPRRNVANSEVQTSSATSARQATSGPVVSKAQTSVPAPQARANPSLEAWLNNEQVTRPNIANREVQTTSASQATSGPVVNKAQTAVPAPQARANPSLEAWLNNEQVTRPNTTNHEAHNPAGTSATQVTSVPVVSKAQNLGPAPHEARKLPATSSSQAALVPVESHAKALANIETEAATKPEKHQVGASANLVENKEPTALIDLSGQAAPQQHAGNIKSATEDVDVSVQKPSLFDVLLKHLNEGRVLPSQQELAAMIQNDGVKPVPQKQVIYGPIDEDEDTIEAQQGPKSGCHCPARARPVRGLGASRHNIDMDGDINLTGMANNAKFAINVILQDHPLRDCPVLQKAMKSFPLDFGAVPATNDTSDDSYEVIPWASRHSDRPAGGASGRRGLAASLWAD</sequence>
<organism evidence="2 3">
    <name type="scientific">Colletotrichum plurivorum</name>
    <dbReference type="NCBI Taxonomy" id="2175906"/>
    <lineage>
        <taxon>Eukaryota</taxon>
        <taxon>Fungi</taxon>
        <taxon>Dikarya</taxon>
        <taxon>Ascomycota</taxon>
        <taxon>Pezizomycotina</taxon>
        <taxon>Sordariomycetes</taxon>
        <taxon>Hypocreomycetidae</taxon>
        <taxon>Glomerellales</taxon>
        <taxon>Glomerellaceae</taxon>
        <taxon>Colletotrichum</taxon>
        <taxon>Colletotrichum orchidearum species complex</taxon>
    </lineage>
</organism>
<dbReference type="EMBL" id="WIGO01000022">
    <property type="protein sequence ID" value="KAF6837894.1"/>
    <property type="molecule type" value="Genomic_DNA"/>
</dbReference>
<protein>
    <submittedName>
        <fullName evidence="2">Uncharacterized protein</fullName>
    </submittedName>
</protein>
<evidence type="ECO:0000313" key="2">
    <source>
        <dbReference type="EMBL" id="KAF6837894.1"/>
    </source>
</evidence>